<comment type="caution">
    <text evidence="1">The sequence shown here is derived from an EMBL/GenBank/DDBJ whole genome shotgun (WGS) entry which is preliminary data.</text>
</comment>
<evidence type="ECO:0008006" key="3">
    <source>
        <dbReference type="Google" id="ProtNLM"/>
    </source>
</evidence>
<organism evidence="1 2">
    <name type="scientific">Synchytrium microbalum</name>
    <dbReference type="NCBI Taxonomy" id="1806994"/>
    <lineage>
        <taxon>Eukaryota</taxon>
        <taxon>Fungi</taxon>
        <taxon>Fungi incertae sedis</taxon>
        <taxon>Chytridiomycota</taxon>
        <taxon>Chytridiomycota incertae sedis</taxon>
        <taxon>Chytridiomycetes</taxon>
        <taxon>Synchytriales</taxon>
        <taxon>Synchytriaceae</taxon>
        <taxon>Synchytrium</taxon>
    </lineage>
</organism>
<evidence type="ECO:0000313" key="1">
    <source>
        <dbReference type="EMBL" id="TPX33618.1"/>
    </source>
</evidence>
<sequence>MPPLILVIIILLAIIVYIIVPMPEYQPPVVQSSSTVSTRKEQDLIRIHAPSEGSNPKSSVSSRREDLLIWNTLQFLYNIRQHERRVYSQDNEDGVIEYLFDNMGTTNKRYVEFGTQSCSECNTRWLWEEYGWDGLLIDGNGKTGDSRIIRNHYITEDNIVGLFQKYDAPKEMDLLSVDIDSQDFYVLDAILRGGYRPRVVVVEINRSFGLNESYTIDRSVLVWKGDSAFGMSPLAANRLCNKYNYHGVYLQANGVNLYCVSRKAMSDLVFSKTNIRIEPNELREYLPQFSYWWHKTEAIHTDSLIKFRKEFLSLPCWMVVNEAGEAVNRTIGM</sequence>
<evidence type="ECO:0000313" key="2">
    <source>
        <dbReference type="Proteomes" id="UP000319731"/>
    </source>
</evidence>
<dbReference type="RefSeq" id="XP_031024560.1">
    <property type="nucleotide sequence ID" value="XM_031169479.1"/>
</dbReference>
<reference evidence="1 2" key="1">
    <citation type="journal article" date="2019" name="Sci. Rep.">
        <title>Comparative genomics of chytrid fungi reveal insights into the obligate biotrophic and pathogenic lifestyle of Synchytrium endobioticum.</title>
        <authorList>
            <person name="van de Vossenberg B.T.L.H."/>
            <person name="Warris S."/>
            <person name="Nguyen H.D.T."/>
            <person name="van Gent-Pelzer M.P.E."/>
            <person name="Joly D.L."/>
            <person name="van de Geest H.C."/>
            <person name="Bonants P.J.M."/>
            <person name="Smith D.S."/>
            <person name="Levesque C.A."/>
            <person name="van der Lee T.A.J."/>
        </authorList>
    </citation>
    <scope>NUCLEOTIDE SEQUENCE [LARGE SCALE GENOMIC DNA]</scope>
    <source>
        <strain evidence="1 2">JEL517</strain>
    </source>
</reference>
<keyword evidence="2" id="KW-1185">Reference proteome</keyword>
<proteinExistence type="predicted"/>
<dbReference type="GeneID" id="42004776"/>
<protein>
    <recommendedName>
        <fullName evidence="3">Methyltransferase FkbM domain-containing protein</fullName>
    </recommendedName>
</protein>
<dbReference type="AlphaFoldDB" id="A0A507C2N1"/>
<dbReference type="Proteomes" id="UP000319731">
    <property type="component" value="Unassembled WGS sequence"/>
</dbReference>
<dbReference type="STRING" id="1806994.A0A507C2N1"/>
<name>A0A507C2N1_9FUNG</name>
<accession>A0A507C2N1</accession>
<gene>
    <name evidence="1" type="ORF">SmJEL517_g03551</name>
</gene>
<dbReference type="EMBL" id="QEAO01000019">
    <property type="protein sequence ID" value="TPX33618.1"/>
    <property type="molecule type" value="Genomic_DNA"/>
</dbReference>
<dbReference type="OrthoDB" id="10001675at2759"/>